<dbReference type="EMBL" id="BKAG01000013">
    <property type="protein sequence ID" value="GEP42977.1"/>
    <property type="molecule type" value="Genomic_DNA"/>
</dbReference>
<sequence>MKTIAFFNNKGGVGKTTLVYHLAWMFSRMGKRVVVADLDPQANLTSMFLPEDKLEDIWSDSGPGKSILLALSPIIRGTGDIAPAPVQRIRDSLRLIPGDLGLALFEAELSEAWGKCLEEREPAFRTTSAFYRIIQAAGHDAKADLILIDVGPNLGAINRSALICADAIVLPLAPDLFSLQGLKNLGPTLKRWRSEWKTRLKVNPADDLPLPAGDLRALGYVILQFGLRDSGLVKAYDRWAQKIPAIYEEFILGKKGLSQSWDSVEDHQIAMLKHYRSLVPMAMEARKPIFELKAADGAIGAHSYSVQSAYGDFRVLADGILKRLDWFDLM</sequence>
<dbReference type="SUPFAM" id="SSF52540">
    <property type="entry name" value="P-loop containing nucleoside triphosphate hydrolases"/>
    <property type="match status" value="1"/>
</dbReference>
<keyword evidence="3" id="KW-1185">Reference proteome</keyword>
<dbReference type="OrthoDB" id="9791162at2"/>
<reference evidence="2 3" key="1">
    <citation type="submission" date="2019-07" db="EMBL/GenBank/DDBJ databases">
        <title>Whole genome shotgun sequence of Brevifollis gellanilyticus NBRC 108608.</title>
        <authorList>
            <person name="Hosoyama A."/>
            <person name="Uohara A."/>
            <person name="Ohji S."/>
            <person name="Ichikawa N."/>
        </authorList>
    </citation>
    <scope>NUCLEOTIDE SEQUENCE [LARGE SCALE GENOMIC DNA]</scope>
    <source>
        <strain evidence="2 3">NBRC 108608</strain>
    </source>
</reference>
<evidence type="ECO:0000313" key="2">
    <source>
        <dbReference type="EMBL" id="GEP42977.1"/>
    </source>
</evidence>
<dbReference type="RefSeq" id="WP_146850555.1">
    <property type="nucleotide sequence ID" value="NZ_BKAG01000013.1"/>
</dbReference>
<dbReference type="InterPro" id="IPR025669">
    <property type="entry name" value="AAA_dom"/>
</dbReference>
<dbReference type="Proteomes" id="UP000321577">
    <property type="component" value="Unassembled WGS sequence"/>
</dbReference>
<comment type="caution">
    <text evidence="2">The sequence shown here is derived from an EMBL/GenBank/DDBJ whole genome shotgun (WGS) entry which is preliminary data.</text>
</comment>
<accession>A0A512M8B0</accession>
<dbReference type="CDD" id="cd02042">
    <property type="entry name" value="ParAB_family"/>
    <property type="match status" value="1"/>
</dbReference>
<dbReference type="AlphaFoldDB" id="A0A512M8B0"/>
<dbReference type="InterPro" id="IPR027417">
    <property type="entry name" value="P-loop_NTPase"/>
</dbReference>
<protein>
    <submittedName>
        <fullName evidence="2">Phage-related regulatory protein</fullName>
    </submittedName>
</protein>
<gene>
    <name evidence="2" type="ORF">BGE01nite_22680</name>
</gene>
<name>A0A512M8B0_9BACT</name>
<dbReference type="Pfam" id="PF13614">
    <property type="entry name" value="AAA_31"/>
    <property type="match status" value="1"/>
</dbReference>
<dbReference type="PANTHER" id="PTHR13696">
    <property type="entry name" value="P-LOOP CONTAINING NUCLEOSIDE TRIPHOSPHATE HYDROLASE"/>
    <property type="match status" value="1"/>
</dbReference>
<dbReference type="Gene3D" id="3.40.50.300">
    <property type="entry name" value="P-loop containing nucleotide triphosphate hydrolases"/>
    <property type="match status" value="1"/>
</dbReference>
<organism evidence="2 3">
    <name type="scientific">Brevifollis gellanilyticus</name>
    <dbReference type="NCBI Taxonomy" id="748831"/>
    <lineage>
        <taxon>Bacteria</taxon>
        <taxon>Pseudomonadati</taxon>
        <taxon>Verrucomicrobiota</taxon>
        <taxon>Verrucomicrobiia</taxon>
        <taxon>Verrucomicrobiales</taxon>
        <taxon>Verrucomicrobiaceae</taxon>
    </lineage>
</organism>
<feature type="domain" description="AAA" evidence="1">
    <location>
        <begin position="1"/>
        <end position="201"/>
    </location>
</feature>
<evidence type="ECO:0000313" key="3">
    <source>
        <dbReference type="Proteomes" id="UP000321577"/>
    </source>
</evidence>
<dbReference type="InterPro" id="IPR050678">
    <property type="entry name" value="DNA_Partitioning_ATPase"/>
</dbReference>
<evidence type="ECO:0000259" key="1">
    <source>
        <dbReference type="Pfam" id="PF13614"/>
    </source>
</evidence>
<proteinExistence type="predicted"/>
<dbReference type="PANTHER" id="PTHR13696:SF99">
    <property type="entry name" value="COBYRINIC ACID AC-DIAMIDE SYNTHASE"/>
    <property type="match status" value="1"/>
</dbReference>